<dbReference type="InterPro" id="IPR050237">
    <property type="entry name" value="ATP-dep_AMP-bd_enzyme"/>
</dbReference>
<dbReference type="InterPro" id="IPR020845">
    <property type="entry name" value="AMP-binding_CS"/>
</dbReference>
<dbReference type="Pfam" id="PF13193">
    <property type="entry name" value="AMP-binding_C"/>
    <property type="match status" value="1"/>
</dbReference>
<name>A0ABU6ADS7_9PSEU</name>
<protein>
    <submittedName>
        <fullName evidence="3">AMP-binding protein</fullName>
    </submittedName>
</protein>
<dbReference type="Proteomes" id="UP001327093">
    <property type="component" value="Unassembled WGS sequence"/>
</dbReference>
<comment type="caution">
    <text evidence="3">The sequence shown here is derived from an EMBL/GenBank/DDBJ whole genome shotgun (WGS) entry which is preliminary data.</text>
</comment>
<evidence type="ECO:0000313" key="4">
    <source>
        <dbReference type="Proteomes" id="UP001327093"/>
    </source>
</evidence>
<dbReference type="PROSITE" id="PS00455">
    <property type="entry name" value="AMP_BINDING"/>
    <property type="match status" value="1"/>
</dbReference>
<dbReference type="Gene3D" id="3.30.300.30">
    <property type="match status" value="1"/>
</dbReference>
<dbReference type="RefSeq" id="WP_324267171.1">
    <property type="nucleotide sequence ID" value="NZ_JAWLNX010000014.1"/>
</dbReference>
<reference evidence="3 4" key="1">
    <citation type="submission" date="2023-10" db="EMBL/GenBank/DDBJ databases">
        <title>Saccharopolyspora sp. nov., isolated from mangrove soil.</title>
        <authorList>
            <person name="Lu Y."/>
            <person name="Liu W."/>
        </authorList>
    </citation>
    <scope>NUCLEOTIDE SEQUENCE [LARGE SCALE GENOMIC DNA]</scope>
    <source>
        <strain evidence="3 4">S2-29</strain>
    </source>
</reference>
<dbReference type="PANTHER" id="PTHR43767">
    <property type="entry name" value="LONG-CHAIN-FATTY-ACID--COA LIGASE"/>
    <property type="match status" value="1"/>
</dbReference>
<accession>A0ABU6ADS7</accession>
<dbReference type="Pfam" id="PF00501">
    <property type="entry name" value="AMP-binding"/>
    <property type="match status" value="1"/>
</dbReference>
<organism evidence="3 4">
    <name type="scientific">Saccharopolyspora mangrovi</name>
    <dbReference type="NCBI Taxonomy" id="3082379"/>
    <lineage>
        <taxon>Bacteria</taxon>
        <taxon>Bacillati</taxon>
        <taxon>Actinomycetota</taxon>
        <taxon>Actinomycetes</taxon>
        <taxon>Pseudonocardiales</taxon>
        <taxon>Pseudonocardiaceae</taxon>
        <taxon>Saccharopolyspora</taxon>
    </lineage>
</organism>
<gene>
    <name evidence="3" type="ORF">R4I43_19950</name>
</gene>
<proteinExistence type="predicted"/>
<dbReference type="PANTHER" id="PTHR43767:SF10">
    <property type="entry name" value="SURFACTIN SYNTHASE SUBUNIT 1"/>
    <property type="match status" value="1"/>
</dbReference>
<sequence length="567" mass="61845">MPLSRRDIALAEIRELQAAHWPDQVPRTVEYPVDVPGLPEHLRHWAATRPGTTAISFYGRDISYAEYDELSDRFAGWLAERGVAPGDRVGVFLSNCPQFLIAMVGILKAGAVHVPVNPMFRGHELRYELDDAGVTVLLAQDTFADLVESVRADTPLRHVAFTGLADLLTEEPNVPVPFELTAERSDWAEITASARAEARPSDPDALAALNYTGGTTGMPKGCEHTQRHMVYTAATASAAGGSQIGDPEVVSLNFLPVFWIAGEDFGVLKPLVNGQQIVLMTRWDPAAVVALVERHGVTDLVATVDNYVELMDLPEFDGTRLSTLRNALAVSFVLKLTPEVRHRWREAVGSVLREASYGMTETHTADTFTLGFQDDDRDLHADPVFCGLPVPGTDVLIVDDSGEPVPVGTPGEIIVRSPSILTGYYGRLDATAETIRDGWLHTGDVGRLDEWGALHYLARAKEMIKTNGMSVFPSEVEALLRLHPAIESVSVVPRPDRARGQVAVAFVVVRDSATSEELRKWANENMAGYKVPEFVVVDGLPMTATGKVRKGELLDRAAELPAARDHA</sequence>
<dbReference type="InterPro" id="IPR025110">
    <property type="entry name" value="AMP-bd_C"/>
</dbReference>
<feature type="domain" description="AMP-dependent synthetase/ligase" evidence="1">
    <location>
        <begin position="42"/>
        <end position="425"/>
    </location>
</feature>
<evidence type="ECO:0000259" key="2">
    <source>
        <dbReference type="Pfam" id="PF13193"/>
    </source>
</evidence>
<evidence type="ECO:0000313" key="3">
    <source>
        <dbReference type="EMBL" id="MEB3369685.1"/>
    </source>
</evidence>
<dbReference type="Gene3D" id="3.40.50.12780">
    <property type="entry name" value="N-terminal domain of ligase-like"/>
    <property type="match status" value="1"/>
</dbReference>
<dbReference type="SUPFAM" id="SSF56801">
    <property type="entry name" value="Acetyl-CoA synthetase-like"/>
    <property type="match status" value="1"/>
</dbReference>
<dbReference type="NCBIfam" id="NF004822">
    <property type="entry name" value="PRK06178.1"/>
    <property type="match status" value="1"/>
</dbReference>
<dbReference type="EMBL" id="JAWLNX010000014">
    <property type="protein sequence ID" value="MEB3369685.1"/>
    <property type="molecule type" value="Genomic_DNA"/>
</dbReference>
<dbReference type="InterPro" id="IPR000873">
    <property type="entry name" value="AMP-dep_synth/lig_dom"/>
</dbReference>
<dbReference type="InterPro" id="IPR042099">
    <property type="entry name" value="ANL_N_sf"/>
</dbReference>
<keyword evidence="4" id="KW-1185">Reference proteome</keyword>
<dbReference type="InterPro" id="IPR045851">
    <property type="entry name" value="AMP-bd_C_sf"/>
</dbReference>
<feature type="domain" description="AMP-binding enzyme C-terminal" evidence="2">
    <location>
        <begin position="475"/>
        <end position="547"/>
    </location>
</feature>
<evidence type="ECO:0000259" key="1">
    <source>
        <dbReference type="Pfam" id="PF00501"/>
    </source>
</evidence>